<proteinExistence type="predicted"/>
<organism evidence="1 2">
    <name type="scientific">Ixodes persulcatus</name>
    <name type="common">Taiga tick</name>
    <dbReference type="NCBI Taxonomy" id="34615"/>
    <lineage>
        <taxon>Eukaryota</taxon>
        <taxon>Metazoa</taxon>
        <taxon>Ecdysozoa</taxon>
        <taxon>Arthropoda</taxon>
        <taxon>Chelicerata</taxon>
        <taxon>Arachnida</taxon>
        <taxon>Acari</taxon>
        <taxon>Parasitiformes</taxon>
        <taxon>Ixodida</taxon>
        <taxon>Ixodoidea</taxon>
        <taxon>Ixodidae</taxon>
        <taxon>Ixodinae</taxon>
        <taxon>Ixodes</taxon>
    </lineage>
</organism>
<gene>
    <name evidence="1" type="ORF">HPB47_004501</name>
</gene>
<sequence>MGLRPCVRTPCRAKRYSGVTLAVVLLVATSLPGLCAAAHYVLAEDCDWRTTQQSSSTEIALKCRFQAIRAGPDGTNFSLIQPDHTTSLTVLCGSLFTESRLGNGTFSTLRFLRTLHMEQCKLAEVPDSALAGLVELRNLTIRTYNGDWGALSLALGRRSLSPLKLLERLDLGHNNMISVPRSPFCELGNLKSLNLTHNSFEDMTNMGFNEYAEDKPKCLDELVELDLSHNKLRYIDDRAFMALRNLRLLYLQRNQLTQLVETAFGALGRLQVVDMSHNQLNTIPPKLLHGSVDLRELYLQNNSLGLLSPHTFTDLQQLVILNLSHNQISSEWITHDTFADLIRLVILNLSHNLLRHINATTFQSQYSLQILNLDHNQIEAIDDNAFSSLYNLHTLILSDNRLRHLDIFTLNGLYVLSNLALDRNHLQTIHLEGFKNCSSLQDLQLSGNRLADVPNALQFLRFLITLDLSENVITNITNTTLSGMTNLHILRLSGNQIGNMTRGTFQELKSLRRLDLSNNKITALEHGIFDDAAALNVILLNDNLLKDINGLFMNLAHLRLLNVSRNGITWFDYALVPRQLKHLDIHDNEIETLGNYYELEDKMHLKILDASYNNIKEINAASFPNQVEVISLSMNRISIIHPFTFMAKHNLTKVNLTHNRLQNVDINAFRLKPISSKVILPDFWIADNLYFCDCTMEWLQRINNLDEIRQYPRVVDLNEVMCQMPFGRRKPRMLLSDANSSDFLCKYKSHCFALCHCCEFDACDCEMVCPENCTCYSDQTWNTNIVDCSFTSYGAIPPRVPMDVTELYLDGNDMSHLSSHSFIGRKNLKVLYLNNSNVQTIHNRTFNGLVGLQVLHLDHNKVTALHGFEFENLTNLRELHLSHNRLATVSNRTFVSLKSLTILYLDNNYIVEFQVWNFNYNPSLSDLRLGHNPWSCGCRFMENFQDWVHMFGAPLKDSVAIRCRQNQTMGPFLLEFNATACTNFTAVTYFQAVFSDNYMPLLIVLPSVVVLLLFVLVLVLVYRKQMKVWVHSKYGVRLFRRSQYAPEVDRLFDAFVSYCKKDEAFVAQILAPELECGSHPPFRLCLRYRDLPMSGYVAEAITEAVECSHRTLVVLSEQFLKSEWCRFELKTAHHELRCNSRHRLVVVLLDDVAVKEMDADARQCLRSAVLLRWGDKRFWEKLRYALPDAARAGRKQVVVNQASEVTVCPPHLMSSTRCPNNAIKLV</sequence>
<accession>A0AC60PFK1</accession>
<evidence type="ECO:0000313" key="2">
    <source>
        <dbReference type="Proteomes" id="UP000805193"/>
    </source>
</evidence>
<name>A0AC60PFK1_IXOPE</name>
<protein>
    <submittedName>
        <fullName evidence="1">Uncharacterized protein</fullName>
    </submittedName>
</protein>
<dbReference type="EMBL" id="JABSTQ010010690">
    <property type="protein sequence ID" value="KAG0418898.1"/>
    <property type="molecule type" value="Genomic_DNA"/>
</dbReference>
<keyword evidence="2" id="KW-1185">Reference proteome</keyword>
<comment type="caution">
    <text evidence="1">The sequence shown here is derived from an EMBL/GenBank/DDBJ whole genome shotgun (WGS) entry which is preliminary data.</text>
</comment>
<evidence type="ECO:0000313" key="1">
    <source>
        <dbReference type="EMBL" id="KAG0418898.1"/>
    </source>
</evidence>
<reference evidence="1 2" key="1">
    <citation type="journal article" date="2020" name="Cell">
        <title>Large-Scale Comparative Analyses of Tick Genomes Elucidate Their Genetic Diversity and Vector Capacities.</title>
        <authorList>
            <consortium name="Tick Genome and Microbiome Consortium (TIGMIC)"/>
            <person name="Jia N."/>
            <person name="Wang J."/>
            <person name="Shi W."/>
            <person name="Du L."/>
            <person name="Sun Y."/>
            <person name="Zhan W."/>
            <person name="Jiang J.F."/>
            <person name="Wang Q."/>
            <person name="Zhang B."/>
            <person name="Ji P."/>
            <person name="Bell-Sakyi L."/>
            <person name="Cui X.M."/>
            <person name="Yuan T.T."/>
            <person name="Jiang B.G."/>
            <person name="Yang W.F."/>
            <person name="Lam T.T."/>
            <person name="Chang Q.C."/>
            <person name="Ding S.J."/>
            <person name="Wang X.J."/>
            <person name="Zhu J.G."/>
            <person name="Ruan X.D."/>
            <person name="Zhao L."/>
            <person name="Wei J.T."/>
            <person name="Ye R.Z."/>
            <person name="Que T.C."/>
            <person name="Du C.H."/>
            <person name="Zhou Y.H."/>
            <person name="Cheng J.X."/>
            <person name="Dai P.F."/>
            <person name="Guo W.B."/>
            <person name="Han X.H."/>
            <person name="Huang E.J."/>
            <person name="Li L.F."/>
            <person name="Wei W."/>
            <person name="Gao Y.C."/>
            <person name="Liu J.Z."/>
            <person name="Shao H.Z."/>
            <person name="Wang X."/>
            <person name="Wang C.C."/>
            <person name="Yang T.C."/>
            <person name="Huo Q.B."/>
            <person name="Li W."/>
            <person name="Chen H.Y."/>
            <person name="Chen S.E."/>
            <person name="Zhou L.G."/>
            <person name="Ni X.B."/>
            <person name="Tian J.H."/>
            <person name="Sheng Y."/>
            <person name="Liu T."/>
            <person name="Pan Y.S."/>
            <person name="Xia L.Y."/>
            <person name="Li J."/>
            <person name="Zhao F."/>
            <person name="Cao W.C."/>
        </authorList>
    </citation>
    <scope>NUCLEOTIDE SEQUENCE [LARGE SCALE GENOMIC DNA]</scope>
    <source>
        <strain evidence="1">Iper-2018</strain>
    </source>
</reference>
<dbReference type="Proteomes" id="UP000805193">
    <property type="component" value="Unassembled WGS sequence"/>
</dbReference>